<dbReference type="AlphaFoldDB" id="A0A382HU46"/>
<keyword evidence="1" id="KW-0472">Membrane</keyword>
<feature type="transmembrane region" description="Helical" evidence="1">
    <location>
        <begin position="148"/>
        <end position="172"/>
    </location>
</feature>
<accession>A0A382HU46</accession>
<evidence type="ECO:0000256" key="1">
    <source>
        <dbReference type="SAM" id="Phobius"/>
    </source>
</evidence>
<feature type="non-terminal residue" evidence="2">
    <location>
        <position position="1"/>
    </location>
</feature>
<evidence type="ECO:0000313" key="2">
    <source>
        <dbReference type="EMBL" id="SVB90427.1"/>
    </source>
</evidence>
<organism evidence="2">
    <name type="scientific">marine metagenome</name>
    <dbReference type="NCBI Taxonomy" id="408172"/>
    <lineage>
        <taxon>unclassified sequences</taxon>
        <taxon>metagenomes</taxon>
        <taxon>ecological metagenomes</taxon>
    </lineage>
</organism>
<keyword evidence="1" id="KW-0812">Transmembrane</keyword>
<gene>
    <name evidence="2" type="ORF">METZ01_LOCUS243281</name>
</gene>
<sequence length="334" mass="37581">VNKIFKKSKSDNRLKRIEYRGKYLRASRTGGVALRAQGKAAGINFTVNSKHGTRVSKRIAKGTNVGFQNGRFVLRGRYGKGPTKLNLSKSGVSVSSKTSVGTINWFKPKYSSAKIGGIQFRGDNALIIQGVVALFQIFYFFMTLTFKIGFWLLKTTFWLLKALFEAIILMFTKFKGHRLSRKQKAVEVLEVNWCEELQNQSIEDLFCALFYTLIIIGRGKSEVHSEFINQTLEGYEDKEVLEPILANITDDNIESAVQLTFNSLDGQSIDQILLIESFFGSIVEVISQKVKPNNLIAIFWALDFGVLVDGKRNRLQEELLSVFADTCGLESTDT</sequence>
<name>A0A382HU46_9ZZZZ</name>
<reference evidence="2" key="1">
    <citation type="submission" date="2018-05" db="EMBL/GenBank/DDBJ databases">
        <authorList>
            <person name="Lanie J.A."/>
            <person name="Ng W.-L."/>
            <person name="Kazmierczak K.M."/>
            <person name="Andrzejewski T.M."/>
            <person name="Davidsen T.M."/>
            <person name="Wayne K.J."/>
            <person name="Tettelin H."/>
            <person name="Glass J.I."/>
            <person name="Rusch D."/>
            <person name="Podicherti R."/>
            <person name="Tsui H.-C.T."/>
            <person name="Winkler M.E."/>
        </authorList>
    </citation>
    <scope>NUCLEOTIDE SEQUENCE</scope>
</reference>
<feature type="transmembrane region" description="Helical" evidence="1">
    <location>
        <begin position="124"/>
        <end position="142"/>
    </location>
</feature>
<proteinExistence type="predicted"/>
<protein>
    <submittedName>
        <fullName evidence="2">Uncharacterized protein</fullName>
    </submittedName>
</protein>
<keyword evidence="1" id="KW-1133">Transmembrane helix</keyword>
<dbReference type="EMBL" id="UINC01063128">
    <property type="protein sequence ID" value="SVB90427.1"/>
    <property type="molecule type" value="Genomic_DNA"/>
</dbReference>